<evidence type="ECO:0000313" key="2">
    <source>
        <dbReference type="EMBL" id="MPC19054.1"/>
    </source>
</evidence>
<dbReference type="EMBL" id="VSRR010000734">
    <property type="protein sequence ID" value="MPC19054.1"/>
    <property type="molecule type" value="Genomic_DNA"/>
</dbReference>
<proteinExistence type="predicted"/>
<feature type="compositionally biased region" description="Basic and acidic residues" evidence="1">
    <location>
        <begin position="38"/>
        <end position="51"/>
    </location>
</feature>
<evidence type="ECO:0000313" key="3">
    <source>
        <dbReference type="Proteomes" id="UP000324222"/>
    </source>
</evidence>
<organism evidence="2 3">
    <name type="scientific">Portunus trituberculatus</name>
    <name type="common">Swimming crab</name>
    <name type="synonym">Neptunus trituberculatus</name>
    <dbReference type="NCBI Taxonomy" id="210409"/>
    <lineage>
        <taxon>Eukaryota</taxon>
        <taxon>Metazoa</taxon>
        <taxon>Ecdysozoa</taxon>
        <taxon>Arthropoda</taxon>
        <taxon>Crustacea</taxon>
        <taxon>Multicrustacea</taxon>
        <taxon>Malacostraca</taxon>
        <taxon>Eumalacostraca</taxon>
        <taxon>Eucarida</taxon>
        <taxon>Decapoda</taxon>
        <taxon>Pleocyemata</taxon>
        <taxon>Brachyura</taxon>
        <taxon>Eubrachyura</taxon>
        <taxon>Portunoidea</taxon>
        <taxon>Portunidae</taxon>
        <taxon>Portuninae</taxon>
        <taxon>Portunus</taxon>
    </lineage>
</organism>
<protein>
    <submittedName>
        <fullName evidence="2">Uncharacterized protein</fullName>
    </submittedName>
</protein>
<accession>A0A5B7DCR1</accession>
<keyword evidence="3" id="KW-1185">Reference proteome</keyword>
<feature type="region of interest" description="Disordered" evidence="1">
    <location>
        <begin position="38"/>
        <end position="136"/>
    </location>
</feature>
<evidence type="ECO:0000256" key="1">
    <source>
        <dbReference type="SAM" id="MobiDB-lite"/>
    </source>
</evidence>
<dbReference type="Proteomes" id="UP000324222">
    <property type="component" value="Unassembled WGS sequence"/>
</dbReference>
<dbReference type="AlphaFoldDB" id="A0A5B7DCR1"/>
<name>A0A5B7DCR1_PORTR</name>
<feature type="compositionally biased region" description="Polar residues" evidence="1">
    <location>
        <begin position="52"/>
        <end position="64"/>
    </location>
</feature>
<gene>
    <name evidence="2" type="ORF">E2C01_011960</name>
</gene>
<sequence>MEDEKNSKEDSNKTTVRCVPATGLLVCAAVRWQDLTRRHEDNEWVTARKIDSNQAKIQDNTENPATEPKRTPDLPALPRDPVTPAVSVARVGESVSAGSNSAPDGHNTAGAWGSDCRGDKQSRTQGLSLRKIPQSF</sequence>
<comment type="caution">
    <text evidence="2">The sequence shown here is derived from an EMBL/GenBank/DDBJ whole genome shotgun (WGS) entry which is preliminary data.</text>
</comment>
<reference evidence="2 3" key="1">
    <citation type="submission" date="2019-05" db="EMBL/GenBank/DDBJ databases">
        <title>Another draft genome of Portunus trituberculatus and its Hox gene families provides insights of decapod evolution.</title>
        <authorList>
            <person name="Jeong J.-H."/>
            <person name="Song I."/>
            <person name="Kim S."/>
            <person name="Choi T."/>
            <person name="Kim D."/>
            <person name="Ryu S."/>
            <person name="Kim W."/>
        </authorList>
    </citation>
    <scope>NUCLEOTIDE SEQUENCE [LARGE SCALE GENOMIC DNA]</scope>
    <source>
        <tissue evidence="2">Muscle</tissue>
    </source>
</reference>